<dbReference type="EMBL" id="RCCJ01000001">
    <property type="protein sequence ID" value="RLJ70311.1"/>
    <property type="molecule type" value="Genomic_DNA"/>
</dbReference>
<keyword evidence="4" id="KW-1185">Reference proteome</keyword>
<dbReference type="Proteomes" id="UP000267841">
    <property type="component" value="Unassembled WGS sequence"/>
</dbReference>
<dbReference type="AlphaFoldDB" id="A0A497XPW0"/>
<dbReference type="Pfam" id="PF13439">
    <property type="entry name" value="Glyco_transf_4"/>
    <property type="match status" value="1"/>
</dbReference>
<feature type="domain" description="Glycosyl transferase family 1" evidence="1">
    <location>
        <begin position="185"/>
        <end position="339"/>
    </location>
</feature>
<dbReference type="Pfam" id="PF00534">
    <property type="entry name" value="Glycos_transf_1"/>
    <property type="match status" value="1"/>
</dbReference>
<organism evidence="3 4">
    <name type="scientific">Hydrogenivirga caldilitoris</name>
    <dbReference type="NCBI Taxonomy" id="246264"/>
    <lineage>
        <taxon>Bacteria</taxon>
        <taxon>Pseudomonadati</taxon>
        <taxon>Aquificota</taxon>
        <taxon>Aquificia</taxon>
        <taxon>Aquificales</taxon>
        <taxon>Aquificaceae</taxon>
        <taxon>Hydrogenivirga</taxon>
    </lineage>
</organism>
<dbReference type="PANTHER" id="PTHR45947:SF3">
    <property type="entry name" value="SULFOQUINOVOSYL TRANSFERASE SQD2"/>
    <property type="match status" value="1"/>
</dbReference>
<dbReference type="InterPro" id="IPR001296">
    <property type="entry name" value="Glyco_trans_1"/>
</dbReference>
<gene>
    <name evidence="3" type="ORF">BCF55_0579</name>
</gene>
<name>A0A497XPW0_9AQUI</name>
<reference evidence="3 4" key="1">
    <citation type="submission" date="2018-10" db="EMBL/GenBank/DDBJ databases">
        <title>Genomic Encyclopedia of Archaeal and Bacterial Type Strains, Phase II (KMG-II): from individual species to whole genera.</title>
        <authorList>
            <person name="Goeker M."/>
        </authorList>
    </citation>
    <scope>NUCLEOTIDE SEQUENCE [LARGE SCALE GENOMIC DNA]</scope>
    <source>
        <strain evidence="3 4">DSM 16510</strain>
    </source>
</reference>
<evidence type="ECO:0000313" key="4">
    <source>
        <dbReference type="Proteomes" id="UP000267841"/>
    </source>
</evidence>
<keyword evidence="3" id="KW-0808">Transferase</keyword>
<dbReference type="OrthoDB" id="9802525at2"/>
<comment type="caution">
    <text evidence="3">The sequence shown here is derived from an EMBL/GenBank/DDBJ whole genome shotgun (WGS) entry which is preliminary data.</text>
</comment>
<dbReference type="InterPro" id="IPR050194">
    <property type="entry name" value="Glycosyltransferase_grp1"/>
</dbReference>
<accession>A0A497XPW0</accession>
<dbReference type="SUPFAM" id="SSF53756">
    <property type="entry name" value="UDP-Glycosyltransferase/glycogen phosphorylase"/>
    <property type="match status" value="1"/>
</dbReference>
<feature type="domain" description="Glycosyltransferase subfamily 4-like N-terminal" evidence="2">
    <location>
        <begin position="14"/>
        <end position="176"/>
    </location>
</feature>
<dbReference type="InterPro" id="IPR028098">
    <property type="entry name" value="Glyco_trans_4-like_N"/>
</dbReference>
<evidence type="ECO:0000259" key="1">
    <source>
        <dbReference type="Pfam" id="PF00534"/>
    </source>
</evidence>
<dbReference type="Gene3D" id="3.40.50.2000">
    <property type="entry name" value="Glycogen Phosphorylase B"/>
    <property type="match status" value="2"/>
</dbReference>
<dbReference type="GO" id="GO:0016757">
    <property type="term" value="F:glycosyltransferase activity"/>
    <property type="evidence" value="ECO:0007669"/>
    <property type="project" value="InterPro"/>
</dbReference>
<sequence>MRVALFTDNFRGDMGGGTKIVIDLAKGLRDEGHEVLVVTGQETDEAAEGFRVFNLPSLKFPFYDKAEMVFPSIGLIRTMKEFNPDIIHYHEPFTAGILALLVSKNIGKPVVGSIYIDPSHVSQYTLKIDRGGFAKALVGFMSRQSDALVFISEYQRKTYERFLDRSRITKVIYPGIPDYFFRGKAEFGKTVVTVCRLAPEKNLSFGFRVIAKLQRMGNFDYLLVGEGPERKKLEKLAKKLNLKVEFLGNLKRERLPDLYSRASLFFLPSKTETFGLVLAEAMASGLPVVALGRGAAPEVIGEGGIICEENEDRVAEAMASLLENSRLWKEKSEKARERAKFFKMDRFVREHEELYGKLL</sequence>
<protein>
    <submittedName>
        <fullName evidence="3">Glycosyltransferase involved in cell wall biosynthesis</fullName>
    </submittedName>
</protein>
<evidence type="ECO:0000313" key="3">
    <source>
        <dbReference type="EMBL" id="RLJ70311.1"/>
    </source>
</evidence>
<proteinExistence type="predicted"/>
<evidence type="ECO:0000259" key="2">
    <source>
        <dbReference type="Pfam" id="PF13439"/>
    </source>
</evidence>
<dbReference type="RefSeq" id="WP_121009727.1">
    <property type="nucleotide sequence ID" value="NZ_RCCJ01000001.1"/>
</dbReference>
<dbReference type="PANTHER" id="PTHR45947">
    <property type="entry name" value="SULFOQUINOVOSYL TRANSFERASE SQD2"/>
    <property type="match status" value="1"/>
</dbReference>